<proteinExistence type="predicted"/>
<reference evidence="2" key="1">
    <citation type="journal article" date="2004" name="Nature">
        <title>Genome duplication in the teleost fish Tetraodon nigroviridis reveals the early vertebrate proto-karyotype.</title>
        <authorList>
            <person name="Jaillon O."/>
            <person name="Aury J.-M."/>
            <person name="Brunet F."/>
            <person name="Petit J.-L."/>
            <person name="Stange-Thomann N."/>
            <person name="Mauceli E."/>
            <person name="Bouneau L."/>
            <person name="Fischer C."/>
            <person name="Ozouf-Costaz C."/>
            <person name="Bernot A."/>
            <person name="Nicaud S."/>
            <person name="Jaffe D."/>
            <person name="Fisher S."/>
            <person name="Lutfalla G."/>
            <person name="Dossat C."/>
            <person name="Segurens B."/>
            <person name="Dasilva C."/>
            <person name="Salanoubat M."/>
            <person name="Levy M."/>
            <person name="Boudet N."/>
            <person name="Castellano S."/>
            <person name="Anthouard V."/>
            <person name="Jubin C."/>
            <person name="Castelli V."/>
            <person name="Katinka M."/>
            <person name="Vacherie B."/>
            <person name="Biemont C."/>
            <person name="Skalli Z."/>
            <person name="Cattolico L."/>
            <person name="Poulain J."/>
            <person name="De Berardinis V."/>
            <person name="Cruaud C."/>
            <person name="Duprat S."/>
            <person name="Brottier P."/>
            <person name="Coutanceau J.-P."/>
            <person name="Gouzy J."/>
            <person name="Parra G."/>
            <person name="Lardier G."/>
            <person name="Chapple C."/>
            <person name="McKernan K.J."/>
            <person name="McEwan P."/>
            <person name="Bosak S."/>
            <person name="Kellis M."/>
            <person name="Volff J.-N."/>
            <person name="Guigo R."/>
            <person name="Zody M.C."/>
            <person name="Mesirov J."/>
            <person name="Lindblad-Toh K."/>
            <person name="Birren B."/>
            <person name="Nusbaum C."/>
            <person name="Kahn D."/>
            <person name="Robinson-Rechavi M."/>
            <person name="Laudet V."/>
            <person name="Schachter V."/>
            <person name="Quetier F."/>
            <person name="Saurin W."/>
            <person name="Scarpelli C."/>
            <person name="Wincker P."/>
            <person name="Lander E.S."/>
            <person name="Weissenbach J."/>
            <person name="Roest Crollius H."/>
        </authorList>
    </citation>
    <scope>NUCLEOTIDE SEQUENCE [LARGE SCALE GENOMIC DNA]</scope>
</reference>
<protein>
    <submittedName>
        <fullName evidence="2">(spotted green pufferfish) hypothetical protein</fullName>
    </submittedName>
</protein>
<organism evidence="2">
    <name type="scientific">Tetraodon nigroviridis</name>
    <name type="common">Spotted green pufferfish</name>
    <name type="synonym">Chelonodon nigroviridis</name>
    <dbReference type="NCBI Taxonomy" id="99883"/>
    <lineage>
        <taxon>Eukaryota</taxon>
        <taxon>Metazoa</taxon>
        <taxon>Chordata</taxon>
        <taxon>Craniata</taxon>
        <taxon>Vertebrata</taxon>
        <taxon>Euteleostomi</taxon>
        <taxon>Actinopterygii</taxon>
        <taxon>Neopterygii</taxon>
        <taxon>Teleostei</taxon>
        <taxon>Neoteleostei</taxon>
        <taxon>Acanthomorphata</taxon>
        <taxon>Eupercaria</taxon>
        <taxon>Tetraodontiformes</taxon>
        <taxon>Tetradontoidea</taxon>
        <taxon>Tetraodontidae</taxon>
        <taxon>Tetraodon</taxon>
    </lineage>
</organism>
<reference evidence="2" key="2">
    <citation type="submission" date="2004-02" db="EMBL/GenBank/DDBJ databases">
        <authorList>
            <consortium name="Genoscope"/>
            <consortium name="Whitehead Institute Centre for Genome Research"/>
        </authorList>
    </citation>
    <scope>NUCLEOTIDE SEQUENCE</scope>
</reference>
<sequence length="51" mass="5176">MGAGALRTAPWSSAANASSALEANRVQSSLVQVVPAQRPPPPPHAETSPIT</sequence>
<name>Q4SLM5_TETNG</name>
<dbReference type="KEGG" id="tng:GSTEN00016171G001"/>
<comment type="caution">
    <text evidence="2">The sequence shown here is derived from an EMBL/GenBank/DDBJ whole genome shotgun (WGS) entry which is preliminary data.</text>
</comment>
<dbReference type="AlphaFoldDB" id="Q4SLM5"/>
<gene>
    <name evidence="2" type="ORF">GSTENG00016171001</name>
</gene>
<evidence type="ECO:0000256" key="1">
    <source>
        <dbReference type="SAM" id="MobiDB-lite"/>
    </source>
</evidence>
<feature type="region of interest" description="Disordered" evidence="1">
    <location>
        <begin position="1"/>
        <end position="20"/>
    </location>
</feature>
<evidence type="ECO:0000313" key="2">
    <source>
        <dbReference type="EMBL" id="CAF98457.1"/>
    </source>
</evidence>
<dbReference type="EMBL" id="CAAE01014556">
    <property type="protein sequence ID" value="CAF98457.1"/>
    <property type="molecule type" value="Genomic_DNA"/>
</dbReference>
<feature type="region of interest" description="Disordered" evidence="1">
    <location>
        <begin position="31"/>
        <end position="51"/>
    </location>
</feature>
<accession>Q4SLM5</accession>